<dbReference type="STRING" id="1838280.A6M21_10390"/>
<dbReference type="Proteomes" id="UP000078532">
    <property type="component" value="Unassembled WGS sequence"/>
</dbReference>
<dbReference type="RefSeq" id="WP_066668295.1">
    <property type="nucleotide sequence ID" value="NZ_LYVF01000158.1"/>
</dbReference>
<evidence type="ECO:0000313" key="2">
    <source>
        <dbReference type="Proteomes" id="UP000078532"/>
    </source>
</evidence>
<keyword evidence="2" id="KW-1185">Reference proteome</keyword>
<gene>
    <name evidence="1" type="ORF">A6M21_10390</name>
</gene>
<evidence type="ECO:0000313" key="1">
    <source>
        <dbReference type="EMBL" id="OAT81796.1"/>
    </source>
</evidence>
<dbReference type="SUPFAM" id="SSF53756">
    <property type="entry name" value="UDP-Glycosyltransferase/glycogen phosphorylase"/>
    <property type="match status" value="1"/>
</dbReference>
<reference evidence="1 2" key="1">
    <citation type="submission" date="2016-04" db="EMBL/GenBank/DDBJ databases">
        <authorList>
            <person name="Evans L.H."/>
            <person name="Alamgir A."/>
            <person name="Owens N."/>
            <person name="Weber N.D."/>
            <person name="Virtaneva K."/>
            <person name="Barbian K."/>
            <person name="Babar A."/>
            <person name="Rosenke K."/>
        </authorList>
    </citation>
    <scope>NUCLEOTIDE SEQUENCE [LARGE SCALE GENOMIC DNA]</scope>
    <source>
        <strain evidence="1 2">LMa1</strain>
    </source>
</reference>
<name>A0A1B7LEY6_9FIRM</name>
<proteinExistence type="predicted"/>
<accession>A0A1B7LEY6</accession>
<dbReference type="Gene3D" id="3.40.50.2000">
    <property type="entry name" value="Glycogen Phosphorylase B"/>
    <property type="match status" value="1"/>
</dbReference>
<dbReference type="EMBL" id="LYVF01000158">
    <property type="protein sequence ID" value="OAT81796.1"/>
    <property type="molecule type" value="Genomic_DNA"/>
</dbReference>
<dbReference type="AlphaFoldDB" id="A0A1B7LEY6"/>
<comment type="caution">
    <text evidence="1">The sequence shown here is derived from an EMBL/GenBank/DDBJ whole genome shotgun (WGS) entry which is preliminary data.</text>
</comment>
<sequence length="60" mass="6258">MVTPTGGLAFQVQKGRTGLRAGPVEELAARIGQLLDNPSLGRRLGAAVLSCRYTCITGCI</sequence>
<organism evidence="1 2">
    <name type="scientific">Desulfotomaculum copahuensis</name>
    <dbReference type="NCBI Taxonomy" id="1838280"/>
    <lineage>
        <taxon>Bacteria</taxon>
        <taxon>Bacillati</taxon>
        <taxon>Bacillota</taxon>
        <taxon>Clostridia</taxon>
        <taxon>Eubacteriales</taxon>
        <taxon>Desulfotomaculaceae</taxon>
        <taxon>Desulfotomaculum</taxon>
    </lineage>
</organism>
<evidence type="ECO:0008006" key="3">
    <source>
        <dbReference type="Google" id="ProtNLM"/>
    </source>
</evidence>
<protein>
    <recommendedName>
        <fullName evidence="3">Glycosyl transferase family 1 domain-containing protein</fullName>
    </recommendedName>
</protein>